<evidence type="ECO:0000256" key="4">
    <source>
        <dbReference type="ARBA" id="ARBA00022729"/>
    </source>
</evidence>
<protein>
    <submittedName>
        <fullName evidence="9">Bombyxin B-1-like protein</fullName>
    </submittedName>
</protein>
<comment type="subunit">
    <text evidence="2">Heterodimer of a B chain and an A chain linked by two disulfide bonds.</text>
</comment>
<evidence type="ECO:0000256" key="5">
    <source>
        <dbReference type="ARBA" id="ARBA00023157"/>
    </source>
</evidence>
<dbReference type="InterPro" id="IPR022353">
    <property type="entry name" value="Insulin_CS"/>
</dbReference>
<proteinExistence type="inferred from homology"/>
<keyword evidence="4 7" id="KW-0732">Signal</keyword>
<comment type="subcellular location">
    <subcellularLocation>
        <location evidence="6">Secreted</location>
    </subcellularLocation>
</comment>
<keyword evidence="5" id="KW-1015">Disulfide bond</keyword>
<dbReference type="Pfam" id="PF00049">
    <property type="entry name" value="Insulin"/>
    <property type="match status" value="1"/>
</dbReference>
<dbReference type="GO" id="GO:0005576">
    <property type="term" value="C:extracellular region"/>
    <property type="evidence" value="ECO:0007669"/>
    <property type="project" value="UniProtKB-SubCell"/>
</dbReference>
<dbReference type="PANTHER" id="PTHR13647:SF4">
    <property type="entry name" value="INSULIN-LIKE PEPTIDE 1-RELATED"/>
    <property type="match status" value="1"/>
</dbReference>
<dbReference type="OrthoDB" id="6330326at2759"/>
<dbReference type="AlphaFoldDB" id="A0A8X6NF95"/>
<evidence type="ECO:0000256" key="6">
    <source>
        <dbReference type="RuleBase" id="RU000406"/>
    </source>
</evidence>
<dbReference type="SMART" id="SM00078">
    <property type="entry name" value="IlGF"/>
    <property type="match status" value="1"/>
</dbReference>
<keyword evidence="3" id="KW-0165">Cleavage on pair of basic residues</keyword>
<feature type="chain" id="PRO_5036492276" evidence="7">
    <location>
        <begin position="19"/>
        <end position="134"/>
    </location>
</feature>
<dbReference type="EMBL" id="BMAW01009045">
    <property type="protein sequence ID" value="GFT11806.1"/>
    <property type="molecule type" value="Genomic_DNA"/>
</dbReference>
<evidence type="ECO:0000256" key="2">
    <source>
        <dbReference type="ARBA" id="ARBA00011207"/>
    </source>
</evidence>
<feature type="signal peptide" evidence="7">
    <location>
        <begin position="1"/>
        <end position="18"/>
    </location>
</feature>
<feature type="domain" description="Insulin-like" evidence="8">
    <location>
        <begin position="30"/>
        <end position="121"/>
    </location>
</feature>
<gene>
    <name evidence="9" type="primary">NCL1_07688</name>
    <name evidence="9" type="ORF">NPIL_316351</name>
</gene>
<dbReference type="PROSITE" id="PS00262">
    <property type="entry name" value="INSULIN"/>
    <property type="match status" value="1"/>
</dbReference>
<keyword evidence="6" id="KW-0964">Secreted</keyword>
<evidence type="ECO:0000313" key="10">
    <source>
        <dbReference type="Proteomes" id="UP000887013"/>
    </source>
</evidence>
<accession>A0A8X6NF95</accession>
<sequence length="134" mass="15067">MALKSLCFLVALLLAVEAMPRHHPIQKRSMRLCGRMLVDALATVCQSEYYDPNHVTMRKRNYAYTADTYPGWDSSMTDFKGFVDPQTALDFFGLQPPRSTRGVADECCSKSCSFHQLLSYCGTSARSIRAAEDK</sequence>
<dbReference type="Proteomes" id="UP000887013">
    <property type="component" value="Unassembled WGS sequence"/>
</dbReference>
<keyword evidence="10" id="KW-1185">Reference proteome</keyword>
<name>A0A8X6NF95_NEPPI</name>
<dbReference type="InterPro" id="IPR036438">
    <property type="entry name" value="Insulin-like_sf"/>
</dbReference>
<comment type="caution">
    <text evidence="9">The sequence shown here is derived from an EMBL/GenBank/DDBJ whole genome shotgun (WGS) entry which is preliminary data.</text>
</comment>
<evidence type="ECO:0000259" key="8">
    <source>
        <dbReference type="SMART" id="SM00078"/>
    </source>
</evidence>
<dbReference type="PANTHER" id="PTHR13647">
    <property type="entry name" value="INSULIN-LIKE PEPTIDE 2-RELATED"/>
    <property type="match status" value="1"/>
</dbReference>
<evidence type="ECO:0000256" key="7">
    <source>
        <dbReference type="SAM" id="SignalP"/>
    </source>
</evidence>
<comment type="similarity">
    <text evidence="1 6">Belongs to the insulin family.</text>
</comment>
<dbReference type="GO" id="GO:0005179">
    <property type="term" value="F:hormone activity"/>
    <property type="evidence" value="ECO:0007669"/>
    <property type="project" value="InterPro"/>
</dbReference>
<reference evidence="9" key="1">
    <citation type="submission" date="2020-08" db="EMBL/GenBank/DDBJ databases">
        <title>Multicomponent nature underlies the extraordinary mechanical properties of spider dragline silk.</title>
        <authorList>
            <person name="Kono N."/>
            <person name="Nakamura H."/>
            <person name="Mori M."/>
            <person name="Yoshida Y."/>
            <person name="Ohtoshi R."/>
            <person name="Malay A.D."/>
            <person name="Moran D.A.P."/>
            <person name="Tomita M."/>
            <person name="Numata K."/>
            <person name="Arakawa K."/>
        </authorList>
    </citation>
    <scope>NUCLEOTIDE SEQUENCE</scope>
</reference>
<dbReference type="InterPro" id="IPR016179">
    <property type="entry name" value="Insulin-like"/>
</dbReference>
<evidence type="ECO:0000256" key="3">
    <source>
        <dbReference type="ARBA" id="ARBA00022685"/>
    </source>
</evidence>
<dbReference type="SUPFAM" id="SSF56994">
    <property type="entry name" value="Insulin-like"/>
    <property type="match status" value="1"/>
</dbReference>
<organism evidence="9 10">
    <name type="scientific">Nephila pilipes</name>
    <name type="common">Giant wood spider</name>
    <name type="synonym">Nephila maculata</name>
    <dbReference type="NCBI Taxonomy" id="299642"/>
    <lineage>
        <taxon>Eukaryota</taxon>
        <taxon>Metazoa</taxon>
        <taxon>Ecdysozoa</taxon>
        <taxon>Arthropoda</taxon>
        <taxon>Chelicerata</taxon>
        <taxon>Arachnida</taxon>
        <taxon>Araneae</taxon>
        <taxon>Araneomorphae</taxon>
        <taxon>Entelegynae</taxon>
        <taxon>Araneoidea</taxon>
        <taxon>Nephilidae</taxon>
        <taxon>Nephila</taxon>
    </lineage>
</organism>
<dbReference type="Gene3D" id="1.10.100.10">
    <property type="entry name" value="Insulin-like"/>
    <property type="match status" value="1"/>
</dbReference>
<dbReference type="PRINTS" id="PR00276">
    <property type="entry name" value="INSULINFAMLY"/>
</dbReference>
<dbReference type="InterPro" id="IPR022352">
    <property type="entry name" value="Ins/IGF/rlx"/>
</dbReference>
<evidence type="ECO:0000313" key="9">
    <source>
        <dbReference type="EMBL" id="GFT11806.1"/>
    </source>
</evidence>
<evidence type="ECO:0000256" key="1">
    <source>
        <dbReference type="ARBA" id="ARBA00009034"/>
    </source>
</evidence>